<evidence type="ECO:0000256" key="1">
    <source>
        <dbReference type="SAM" id="MobiDB-lite"/>
    </source>
</evidence>
<protein>
    <recommendedName>
        <fullName evidence="2">DUF7210 domain-containing protein</fullName>
    </recommendedName>
</protein>
<accession>A0ABW6K1C5</accession>
<feature type="region of interest" description="Disordered" evidence="1">
    <location>
        <begin position="52"/>
        <end position="85"/>
    </location>
</feature>
<dbReference type="Pfam" id="PF23843">
    <property type="entry name" value="DUF7210"/>
    <property type="match status" value="1"/>
</dbReference>
<gene>
    <name evidence="3" type="ORF">ACFYKT_16665</name>
</gene>
<reference evidence="3 4" key="1">
    <citation type="submission" date="2024-08" db="EMBL/GenBank/DDBJ databases">
        <title>Two novel Cytobacillus novel species.</title>
        <authorList>
            <person name="Liu G."/>
        </authorList>
    </citation>
    <scope>NUCLEOTIDE SEQUENCE [LARGE SCALE GENOMIC DNA]</scope>
    <source>
        <strain evidence="3 4">FJAT-53684</strain>
    </source>
</reference>
<dbReference type="Proteomes" id="UP001601058">
    <property type="component" value="Unassembled WGS sequence"/>
</dbReference>
<evidence type="ECO:0000313" key="3">
    <source>
        <dbReference type="EMBL" id="MFE8697976.1"/>
    </source>
</evidence>
<dbReference type="EMBL" id="JBIACJ010000009">
    <property type="protein sequence ID" value="MFE8697976.1"/>
    <property type="molecule type" value="Genomic_DNA"/>
</dbReference>
<dbReference type="InterPro" id="IPR055634">
    <property type="entry name" value="DUF7210"/>
</dbReference>
<comment type="caution">
    <text evidence="3">The sequence shown here is derived from an EMBL/GenBank/DDBJ whole genome shotgun (WGS) entry which is preliminary data.</text>
</comment>
<keyword evidence="4" id="KW-1185">Reference proteome</keyword>
<proteinExistence type="predicted"/>
<feature type="domain" description="DUF7210" evidence="2">
    <location>
        <begin position="1"/>
        <end position="39"/>
    </location>
</feature>
<evidence type="ECO:0000259" key="2">
    <source>
        <dbReference type="Pfam" id="PF23843"/>
    </source>
</evidence>
<evidence type="ECO:0000313" key="4">
    <source>
        <dbReference type="Proteomes" id="UP001601058"/>
    </source>
</evidence>
<organism evidence="3 4">
    <name type="scientific">Cytobacillus mangrovibacter</name>
    <dbReference type="NCBI Taxonomy" id="3299024"/>
    <lineage>
        <taxon>Bacteria</taxon>
        <taxon>Bacillati</taxon>
        <taxon>Bacillota</taxon>
        <taxon>Bacilli</taxon>
        <taxon>Bacillales</taxon>
        <taxon>Bacillaceae</taxon>
        <taxon>Cytobacillus</taxon>
    </lineage>
</organism>
<name>A0ABW6K1C5_9BACI</name>
<dbReference type="RefSeq" id="WP_389221927.1">
    <property type="nucleotide sequence ID" value="NZ_JBIACJ010000009.1"/>
</dbReference>
<sequence>MDLIALGTVKHNGKWFKAGDAMKKVKKEDGERLINLGTAKIDEIAERLKEEEEAQKKAGESARKKAEAEEKKKQEEAVKKESDKK</sequence>